<accession>A0AAV7I1X4</accession>
<dbReference type="Proteomes" id="UP000826195">
    <property type="component" value="Unassembled WGS sequence"/>
</dbReference>
<dbReference type="AlphaFoldDB" id="A0AAV7I1X4"/>
<dbReference type="EMBL" id="JAHXZJ010002609">
    <property type="protein sequence ID" value="KAH0540535.1"/>
    <property type="molecule type" value="Genomic_DNA"/>
</dbReference>
<evidence type="ECO:0000313" key="2">
    <source>
        <dbReference type="EMBL" id="KAH0540535.1"/>
    </source>
</evidence>
<reference evidence="2 3" key="1">
    <citation type="journal article" date="2021" name="J. Hered.">
        <title>A chromosome-level genome assembly of the parasitoid wasp, Cotesia glomerata (Hymenoptera: Braconidae).</title>
        <authorList>
            <person name="Pinto B.J."/>
            <person name="Weis J.J."/>
            <person name="Gamble T."/>
            <person name="Ode P.J."/>
            <person name="Paul R."/>
            <person name="Zaspel J.M."/>
        </authorList>
    </citation>
    <scope>NUCLEOTIDE SEQUENCE [LARGE SCALE GENOMIC DNA]</scope>
    <source>
        <strain evidence="2">CgM1</strain>
    </source>
</reference>
<keyword evidence="1" id="KW-0812">Transmembrane</keyword>
<gene>
    <name evidence="2" type="ORF">KQX54_018117</name>
</gene>
<sequence>MGSVSLGNIGALDANTEVMFSFYNSLVLPRLHSLYRIQISILKFPARFRTTLAFPPRSCRTELGPCQVANSFSLGRMPCIFGETGQPEATLVWEGRVLVHYRFTCLASSFSQLYALYQFNRLLLYDNEPSYSSYTNPTTFTALILILILILCILLMWRIGKLARIV</sequence>
<protein>
    <submittedName>
        <fullName evidence="2">Uncharacterized protein</fullName>
    </submittedName>
</protein>
<comment type="caution">
    <text evidence="2">The sequence shown here is derived from an EMBL/GenBank/DDBJ whole genome shotgun (WGS) entry which is preliminary data.</text>
</comment>
<evidence type="ECO:0000313" key="3">
    <source>
        <dbReference type="Proteomes" id="UP000826195"/>
    </source>
</evidence>
<keyword evidence="1" id="KW-0472">Membrane</keyword>
<proteinExistence type="predicted"/>
<name>A0AAV7I1X4_COTGL</name>
<organism evidence="2 3">
    <name type="scientific">Cotesia glomerata</name>
    <name type="common">Lepidopteran parasitic wasp</name>
    <name type="synonym">Apanteles glomeratus</name>
    <dbReference type="NCBI Taxonomy" id="32391"/>
    <lineage>
        <taxon>Eukaryota</taxon>
        <taxon>Metazoa</taxon>
        <taxon>Ecdysozoa</taxon>
        <taxon>Arthropoda</taxon>
        <taxon>Hexapoda</taxon>
        <taxon>Insecta</taxon>
        <taxon>Pterygota</taxon>
        <taxon>Neoptera</taxon>
        <taxon>Endopterygota</taxon>
        <taxon>Hymenoptera</taxon>
        <taxon>Apocrita</taxon>
        <taxon>Ichneumonoidea</taxon>
        <taxon>Braconidae</taxon>
        <taxon>Microgastrinae</taxon>
        <taxon>Cotesia</taxon>
    </lineage>
</organism>
<feature type="transmembrane region" description="Helical" evidence="1">
    <location>
        <begin position="139"/>
        <end position="157"/>
    </location>
</feature>
<keyword evidence="1" id="KW-1133">Transmembrane helix</keyword>
<evidence type="ECO:0000256" key="1">
    <source>
        <dbReference type="SAM" id="Phobius"/>
    </source>
</evidence>
<keyword evidence="3" id="KW-1185">Reference proteome</keyword>